<evidence type="ECO:0000256" key="1">
    <source>
        <dbReference type="ARBA" id="ARBA00022801"/>
    </source>
</evidence>
<keyword evidence="4" id="KW-1185">Reference proteome</keyword>
<dbReference type="OrthoDB" id="2094269at2759"/>
<dbReference type="GeneID" id="27313289"/>
<dbReference type="InterPro" id="IPR050593">
    <property type="entry name" value="LovG"/>
</dbReference>
<feature type="non-terminal residue" evidence="3">
    <location>
        <position position="1"/>
    </location>
</feature>
<dbReference type="RefSeq" id="XP_016213425.1">
    <property type="nucleotide sequence ID" value="XM_016358806.1"/>
</dbReference>
<dbReference type="PANTHER" id="PTHR48070:SF6">
    <property type="entry name" value="ESTERASE OVCA2"/>
    <property type="match status" value="1"/>
</dbReference>
<dbReference type="Proteomes" id="UP000053259">
    <property type="component" value="Unassembled WGS sequence"/>
</dbReference>
<sequence length="251" mass="27969">MHYTMSKLRILCLHGFTSNGAVHAQQLRRITSQLPEYDFLFPDGPHQVDIKEQMDMSNPGNQAWSNLVLSSGPAGHRAWWFARDGDWKSKTTGGFIGLEESLEYLGRFLQEHGPVHAIWGFSQGACFTGMLCSLLQPKLASNFLRKHIPAHAAPPPQAGVIFSGFRARFPQYDGLYESVIDMPTLHVFGKQDPLVRRERSEALMTVCKDPESLIHPGGHDIPKAAEDVAKIVHFTRKHVQGDPSTALQASM</sequence>
<name>A0A0D1XM90_9PEZI</name>
<dbReference type="Gene3D" id="3.40.50.1820">
    <property type="entry name" value="alpha/beta hydrolase"/>
    <property type="match status" value="1"/>
</dbReference>
<gene>
    <name evidence="3" type="ORF">PV09_05316</name>
</gene>
<organism evidence="3 4">
    <name type="scientific">Verruconis gallopava</name>
    <dbReference type="NCBI Taxonomy" id="253628"/>
    <lineage>
        <taxon>Eukaryota</taxon>
        <taxon>Fungi</taxon>
        <taxon>Dikarya</taxon>
        <taxon>Ascomycota</taxon>
        <taxon>Pezizomycotina</taxon>
        <taxon>Dothideomycetes</taxon>
        <taxon>Pleosporomycetidae</taxon>
        <taxon>Venturiales</taxon>
        <taxon>Sympoventuriaceae</taxon>
        <taxon>Verruconis</taxon>
    </lineage>
</organism>
<evidence type="ECO:0000259" key="2">
    <source>
        <dbReference type="Pfam" id="PF03959"/>
    </source>
</evidence>
<dbReference type="Pfam" id="PF03959">
    <property type="entry name" value="FSH1"/>
    <property type="match status" value="1"/>
</dbReference>
<dbReference type="STRING" id="253628.A0A0D1XM90"/>
<dbReference type="InParanoid" id="A0A0D1XM90"/>
<dbReference type="AlphaFoldDB" id="A0A0D1XM90"/>
<dbReference type="InterPro" id="IPR005645">
    <property type="entry name" value="FSH-like_dom"/>
</dbReference>
<evidence type="ECO:0000313" key="3">
    <source>
        <dbReference type="EMBL" id="KIW03556.1"/>
    </source>
</evidence>
<evidence type="ECO:0000313" key="4">
    <source>
        <dbReference type="Proteomes" id="UP000053259"/>
    </source>
</evidence>
<dbReference type="HOGENOM" id="CLU_051938_2_3_1"/>
<reference evidence="3 4" key="1">
    <citation type="submission" date="2015-01" db="EMBL/GenBank/DDBJ databases">
        <title>The Genome Sequence of Ochroconis gallopava CBS43764.</title>
        <authorList>
            <consortium name="The Broad Institute Genomics Platform"/>
            <person name="Cuomo C."/>
            <person name="de Hoog S."/>
            <person name="Gorbushina A."/>
            <person name="Stielow B."/>
            <person name="Teixiera M."/>
            <person name="Abouelleil A."/>
            <person name="Chapman S.B."/>
            <person name="Priest M."/>
            <person name="Young S.K."/>
            <person name="Wortman J."/>
            <person name="Nusbaum C."/>
            <person name="Birren B."/>
        </authorList>
    </citation>
    <scope>NUCLEOTIDE SEQUENCE [LARGE SCALE GENOMIC DNA]</scope>
    <source>
        <strain evidence="3 4">CBS 43764</strain>
    </source>
</reference>
<protein>
    <recommendedName>
        <fullName evidence="2">Serine hydrolase domain-containing protein</fullName>
    </recommendedName>
</protein>
<dbReference type="VEuPathDB" id="FungiDB:PV09_05316"/>
<dbReference type="GO" id="GO:0005634">
    <property type="term" value="C:nucleus"/>
    <property type="evidence" value="ECO:0007669"/>
    <property type="project" value="TreeGrafter"/>
</dbReference>
<dbReference type="EMBL" id="KN847544">
    <property type="protein sequence ID" value="KIW03556.1"/>
    <property type="molecule type" value="Genomic_DNA"/>
</dbReference>
<feature type="domain" description="Serine hydrolase" evidence="2">
    <location>
        <begin position="6"/>
        <end position="230"/>
    </location>
</feature>
<dbReference type="InterPro" id="IPR029058">
    <property type="entry name" value="AB_hydrolase_fold"/>
</dbReference>
<dbReference type="SUPFAM" id="SSF53474">
    <property type="entry name" value="alpha/beta-Hydrolases"/>
    <property type="match status" value="1"/>
</dbReference>
<dbReference type="PANTHER" id="PTHR48070">
    <property type="entry name" value="ESTERASE OVCA2"/>
    <property type="match status" value="1"/>
</dbReference>
<proteinExistence type="predicted"/>
<keyword evidence="1" id="KW-0378">Hydrolase</keyword>
<dbReference type="GO" id="GO:0016787">
    <property type="term" value="F:hydrolase activity"/>
    <property type="evidence" value="ECO:0007669"/>
    <property type="project" value="UniProtKB-KW"/>
</dbReference>
<accession>A0A0D1XM90</accession>
<dbReference type="GO" id="GO:0005737">
    <property type="term" value="C:cytoplasm"/>
    <property type="evidence" value="ECO:0007669"/>
    <property type="project" value="TreeGrafter"/>
</dbReference>